<comment type="caution">
    <text evidence="5">The sequence shown here is derived from an EMBL/GenBank/DDBJ whole genome shotgun (WGS) entry which is preliminary data.</text>
</comment>
<dbReference type="InterPro" id="IPR001078">
    <property type="entry name" value="2-oxoacid_DH_actylTfrase"/>
</dbReference>
<gene>
    <name evidence="5" type="ORF">Q604_UNBC03968G0001</name>
</gene>
<sequence>MDVDILRLYATTPIEPVWNGKEFVPRLMLPISLSFDHRVIDGADGARFITIINNTLSDIRRLVM</sequence>
<dbReference type="EMBL" id="AZMM01003968">
    <property type="protein sequence ID" value="ETJ42068.1"/>
    <property type="molecule type" value="Genomic_DNA"/>
</dbReference>
<dbReference type="GO" id="GO:0006086">
    <property type="term" value="P:pyruvate decarboxylation to acetyl-CoA"/>
    <property type="evidence" value="ECO:0007669"/>
    <property type="project" value="TreeGrafter"/>
</dbReference>
<dbReference type="Pfam" id="PF00198">
    <property type="entry name" value="2-oxoacid_dh"/>
    <property type="match status" value="1"/>
</dbReference>
<evidence type="ECO:0000256" key="2">
    <source>
        <dbReference type="ARBA" id="ARBA00022679"/>
    </source>
</evidence>
<dbReference type="InterPro" id="IPR050743">
    <property type="entry name" value="2-oxoacid_DH_E2_comp"/>
</dbReference>
<dbReference type="SUPFAM" id="SSF52777">
    <property type="entry name" value="CoA-dependent acyltransferases"/>
    <property type="match status" value="1"/>
</dbReference>
<dbReference type="InterPro" id="IPR023213">
    <property type="entry name" value="CAT-like_dom_sf"/>
</dbReference>
<dbReference type="AlphaFoldDB" id="W1YHP5"/>
<dbReference type="PANTHER" id="PTHR43178:SF2">
    <property type="entry name" value="DIHYDROLIPOYLLYSINE-RESIDUE ACETYLTRANSFERASE COMPONENT OF PYRUVATE DEHYDROGENASE COMPLEX"/>
    <property type="match status" value="1"/>
</dbReference>
<dbReference type="GO" id="GO:0031405">
    <property type="term" value="F:lipoic acid binding"/>
    <property type="evidence" value="ECO:0007669"/>
    <property type="project" value="TreeGrafter"/>
</dbReference>
<comment type="cofactor">
    <cofactor evidence="1">
        <name>(R)-lipoate</name>
        <dbReference type="ChEBI" id="CHEBI:83088"/>
    </cofactor>
</comment>
<evidence type="ECO:0000256" key="3">
    <source>
        <dbReference type="ARBA" id="ARBA00023315"/>
    </source>
</evidence>
<accession>W1YHP5</accession>
<evidence type="ECO:0000313" key="5">
    <source>
        <dbReference type="EMBL" id="ETJ42068.1"/>
    </source>
</evidence>
<evidence type="ECO:0000259" key="4">
    <source>
        <dbReference type="Pfam" id="PF00198"/>
    </source>
</evidence>
<reference evidence="5" key="1">
    <citation type="submission" date="2013-12" db="EMBL/GenBank/DDBJ databases">
        <title>A Varibaculum cambriense genome reconstructed from a premature infant gut community with otherwise low bacterial novelty that shifts toward anaerobic metabolism during the third week of life.</title>
        <authorList>
            <person name="Brown C.T."/>
            <person name="Sharon I."/>
            <person name="Thomas B.C."/>
            <person name="Castelle C.J."/>
            <person name="Morowitz M.J."/>
            <person name="Banfield J.F."/>
        </authorList>
    </citation>
    <scope>NUCLEOTIDE SEQUENCE</scope>
</reference>
<name>W1YHP5_9ZZZZ</name>
<dbReference type="GO" id="GO:0005737">
    <property type="term" value="C:cytoplasm"/>
    <property type="evidence" value="ECO:0007669"/>
    <property type="project" value="TreeGrafter"/>
</dbReference>
<dbReference type="PANTHER" id="PTHR43178">
    <property type="entry name" value="DIHYDROLIPOAMIDE ACETYLTRANSFERASE COMPONENT OF PYRUVATE DEHYDROGENASE COMPLEX"/>
    <property type="match status" value="1"/>
</dbReference>
<keyword evidence="3" id="KW-0012">Acyltransferase</keyword>
<feature type="non-terminal residue" evidence="5">
    <location>
        <position position="1"/>
    </location>
</feature>
<dbReference type="Gene3D" id="3.30.559.10">
    <property type="entry name" value="Chloramphenicol acetyltransferase-like domain"/>
    <property type="match status" value="1"/>
</dbReference>
<dbReference type="GO" id="GO:0016407">
    <property type="term" value="F:acetyltransferase activity"/>
    <property type="evidence" value="ECO:0007669"/>
    <property type="project" value="TreeGrafter"/>
</dbReference>
<proteinExistence type="predicted"/>
<keyword evidence="2" id="KW-0808">Transferase</keyword>
<evidence type="ECO:0000256" key="1">
    <source>
        <dbReference type="ARBA" id="ARBA00001938"/>
    </source>
</evidence>
<feature type="domain" description="2-oxoacid dehydrogenase acyltransferase catalytic" evidence="4">
    <location>
        <begin position="13"/>
        <end position="63"/>
    </location>
</feature>
<organism evidence="5">
    <name type="scientific">human gut metagenome</name>
    <dbReference type="NCBI Taxonomy" id="408170"/>
    <lineage>
        <taxon>unclassified sequences</taxon>
        <taxon>metagenomes</taxon>
        <taxon>organismal metagenomes</taxon>
    </lineage>
</organism>
<protein>
    <recommendedName>
        <fullName evidence="4">2-oxoacid dehydrogenase acyltransferase catalytic domain-containing protein</fullName>
    </recommendedName>
</protein>